<dbReference type="Pfam" id="PF02875">
    <property type="entry name" value="Mur_ligase_C"/>
    <property type="match status" value="1"/>
</dbReference>
<feature type="domain" description="Mur ligase C-terminal" evidence="1">
    <location>
        <begin position="8"/>
        <end position="60"/>
    </location>
</feature>
<gene>
    <name evidence="2" type="ORF">PV02_12790</name>
</gene>
<evidence type="ECO:0000313" key="3">
    <source>
        <dbReference type="Proteomes" id="UP001206983"/>
    </source>
</evidence>
<feature type="non-terminal residue" evidence="2">
    <location>
        <position position="1"/>
    </location>
</feature>
<accession>A0AAE3HCB1</accession>
<dbReference type="PANTHER" id="PTHR23135">
    <property type="entry name" value="MUR LIGASE FAMILY MEMBER"/>
    <property type="match status" value="1"/>
</dbReference>
<evidence type="ECO:0000259" key="1">
    <source>
        <dbReference type="Pfam" id="PF02875"/>
    </source>
</evidence>
<dbReference type="EMBL" id="JTEO01000052">
    <property type="protein sequence ID" value="MCQ6963930.1"/>
    <property type="molecule type" value="Genomic_DNA"/>
</dbReference>
<dbReference type="PANTHER" id="PTHR23135:SF4">
    <property type="entry name" value="UDP-N-ACETYLMURAMOYL-L-ALANYL-D-GLUTAMATE--2,6-DIAMINOPIMELATE LIGASE MURE HOMOLOG, CHLOROPLASTIC"/>
    <property type="match status" value="1"/>
</dbReference>
<evidence type="ECO:0000313" key="2">
    <source>
        <dbReference type="EMBL" id="MCQ6963930.1"/>
    </source>
</evidence>
<feature type="non-terminal residue" evidence="2">
    <location>
        <position position="61"/>
    </location>
</feature>
<keyword evidence="3" id="KW-1185">Reference proteome</keyword>
<sequence length="61" mass="6733">QSVKGIKGRFEIVPTNRDFSVIIDFAHTPDGLEKVLTTIRQFSEGRVVAVFGAGGNRDRTK</sequence>
<organism evidence="2 3">
    <name type="scientific">Methanolobus chelungpuianus</name>
    <dbReference type="NCBI Taxonomy" id="502115"/>
    <lineage>
        <taxon>Archaea</taxon>
        <taxon>Methanobacteriati</taxon>
        <taxon>Methanobacteriota</taxon>
        <taxon>Stenosarchaea group</taxon>
        <taxon>Methanomicrobia</taxon>
        <taxon>Methanosarcinales</taxon>
        <taxon>Methanosarcinaceae</taxon>
        <taxon>Methanolobus</taxon>
    </lineage>
</organism>
<dbReference type="Proteomes" id="UP001206983">
    <property type="component" value="Unassembled WGS sequence"/>
</dbReference>
<proteinExistence type="predicted"/>
<protein>
    <recommendedName>
        <fullName evidence="1">Mur ligase C-terminal domain-containing protein</fullName>
    </recommendedName>
</protein>
<name>A0AAE3HCB1_9EURY</name>
<dbReference type="SUPFAM" id="SSF53244">
    <property type="entry name" value="MurD-like peptide ligases, peptide-binding domain"/>
    <property type="match status" value="1"/>
</dbReference>
<comment type="caution">
    <text evidence="2">The sequence shown here is derived from an EMBL/GenBank/DDBJ whole genome shotgun (WGS) entry which is preliminary data.</text>
</comment>
<dbReference type="AlphaFoldDB" id="A0AAE3HCB1"/>
<dbReference type="GO" id="GO:0016881">
    <property type="term" value="F:acid-amino acid ligase activity"/>
    <property type="evidence" value="ECO:0007669"/>
    <property type="project" value="InterPro"/>
</dbReference>
<dbReference type="InterPro" id="IPR004101">
    <property type="entry name" value="Mur_ligase_C"/>
</dbReference>
<reference evidence="2 3" key="1">
    <citation type="journal article" date="2011" name="Appl. Environ. Microbiol.">
        <title>Methanogenic archaea isolated from Taiwan's Chelungpu fault.</title>
        <authorList>
            <person name="Wu S.Y."/>
            <person name="Lai M.C."/>
        </authorList>
    </citation>
    <scope>NUCLEOTIDE SEQUENCE [LARGE SCALE GENOMIC DNA]</scope>
    <source>
        <strain evidence="2 3">St545Mb</strain>
    </source>
</reference>
<dbReference type="Gene3D" id="3.90.190.20">
    <property type="entry name" value="Mur ligase, C-terminal domain"/>
    <property type="match status" value="1"/>
</dbReference>
<dbReference type="InterPro" id="IPR036615">
    <property type="entry name" value="Mur_ligase_C_dom_sf"/>
</dbReference>